<dbReference type="Proteomes" id="UP000253562">
    <property type="component" value="Unassembled WGS sequence"/>
</dbReference>
<name>A0A368KS04_9BACT</name>
<gene>
    <name evidence="2" type="ORF">DTL42_14240</name>
</gene>
<dbReference type="OrthoDB" id="9957419at2"/>
<dbReference type="AlphaFoldDB" id="A0A368KS04"/>
<organism evidence="2 3">
    <name type="scientific">Bremerella cremea</name>
    <dbReference type="NCBI Taxonomy" id="1031537"/>
    <lineage>
        <taxon>Bacteria</taxon>
        <taxon>Pseudomonadati</taxon>
        <taxon>Planctomycetota</taxon>
        <taxon>Planctomycetia</taxon>
        <taxon>Pirellulales</taxon>
        <taxon>Pirellulaceae</taxon>
        <taxon>Bremerella</taxon>
    </lineage>
</organism>
<protein>
    <submittedName>
        <fullName evidence="2">Uncharacterized protein</fullName>
    </submittedName>
</protein>
<dbReference type="EMBL" id="QPEX01000028">
    <property type="protein sequence ID" value="RCS47675.1"/>
    <property type="molecule type" value="Genomic_DNA"/>
</dbReference>
<sequence>MRFTSFTEYVHWREGFLAPDKSRWVGMPRLNTTSMTNHQRRKLYPTKPPKPKAAISGVPVFRPYQPAKPPRFVPYKPAQPAKIVMTKPKASSSD</sequence>
<evidence type="ECO:0000256" key="1">
    <source>
        <dbReference type="SAM" id="MobiDB-lite"/>
    </source>
</evidence>
<proteinExistence type="predicted"/>
<accession>A0A368KS04</accession>
<reference evidence="2 3" key="1">
    <citation type="submission" date="2018-07" db="EMBL/GenBank/DDBJ databases">
        <title>Comparative genomes isolates from brazilian mangrove.</title>
        <authorList>
            <person name="De Araujo J.E."/>
            <person name="Taketani R.G."/>
            <person name="Silva M.C.P."/>
            <person name="Lourenco M.V."/>
            <person name="Oliveira V.M."/>
            <person name="Andreote F.D."/>
        </authorList>
    </citation>
    <scope>NUCLEOTIDE SEQUENCE [LARGE SCALE GENOMIC DNA]</scope>
    <source>
        <strain evidence="2 3">HEX PRIS-MGV</strain>
    </source>
</reference>
<evidence type="ECO:0000313" key="3">
    <source>
        <dbReference type="Proteomes" id="UP000253562"/>
    </source>
</evidence>
<comment type="caution">
    <text evidence="2">The sequence shown here is derived from an EMBL/GenBank/DDBJ whole genome shotgun (WGS) entry which is preliminary data.</text>
</comment>
<feature type="region of interest" description="Disordered" evidence="1">
    <location>
        <begin position="30"/>
        <end position="57"/>
    </location>
</feature>
<evidence type="ECO:0000313" key="2">
    <source>
        <dbReference type="EMBL" id="RCS47675.1"/>
    </source>
</evidence>
<dbReference type="RefSeq" id="WP_114369402.1">
    <property type="nucleotide sequence ID" value="NZ_QPEX01000028.1"/>
</dbReference>